<protein>
    <submittedName>
        <fullName evidence="2">Uncharacterized protein</fullName>
    </submittedName>
</protein>
<proteinExistence type="predicted"/>
<dbReference type="Proteomes" id="UP000499080">
    <property type="component" value="Unassembled WGS sequence"/>
</dbReference>
<accession>A0A4Y2GRK6</accession>
<name>A0A4Y2GRK6_ARAVE</name>
<keyword evidence="3" id="KW-1185">Reference proteome</keyword>
<dbReference type="EMBL" id="BGPR01001501">
    <property type="protein sequence ID" value="GBM55445.1"/>
    <property type="molecule type" value="Genomic_DNA"/>
</dbReference>
<reference evidence="2 3" key="1">
    <citation type="journal article" date="2019" name="Sci. Rep.">
        <title>Orb-weaving spider Araneus ventricosus genome elucidates the spidroin gene catalogue.</title>
        <authorList>
            <person name="Kono N."/>
            <person name="Nakamura H."/>
            <person name="Ohtoshi R."/>
            <person name="Moran D.A.P."/>
            <person name="Shinohara A."/>
            <person name="Yoshida Y."/>
            <person name="Fujiwara M."/>
            <person name="Mori M."/>
            <person name="Tomita M."/>
            <person name="Arakawa K."/>
        </authorList>
    </citation>
    <scope>NUCLEOTIDE SEQUENCE [LARGE SCALE GENOMIC DNA]</scope>
</reference>
<evidence type="ECO:0000313" key="2">
    <source>
        <dbReference type="EMBL" id="GBM55445.1"/>
    </source>
</evidence>
<evidence type="ECO:0000256" key="1">
    <source>
        <dbReference type="SAM" id="MobiDB-lite"/>
    </source>
</evidence>
<gene>
    <name evidence="2" type="ORF">AVEN_187551_1</name>
</gene>
<feature type="compositionally biased region" description="Basic and acidic residues" evidence="1">
    <location>
        <begin position="1"/>
        <end position="19"/>
    </location>
</feature>
<sequence length="100" mass="11638">MLHSVCRETDYRSDVDSVPKESNTGNTYYGLVNKPETSPIAESMLHTVCRETGYRTDVDRMPKEINIGQLLRALRNHYTIFCMMFNFSFLALLERKLPLF</sequence>
<evidence type="ECO:0000313" key="3">
    <source>
        <dbReference type="Proteomes" id="UP000499080"/>
    </source>
</evidence>
<comment type="caution">
    <text evidence="2">The sequence shown here is derived from an EMBL/GenBank/DDBJ whole genome shotgun (WGS) entry which is preliminary data.</text>
</comment>
<dbReference type="AlphaFoldDB" id="A0A4Y2GRK6"/>
<feature type="region of interest" description="Disordered" evidence="1">
    <location>
        <begin position="1"/>
        <end position="29"/>
    </location>
</feature>
<organism evidence="2 3">
    <name type="scientific">Araneus ventricosus</name>
    <name type="common">Orbweaver spider</name>
    <name type="synonym">Epeira ventricosa</name>
    <dbReference type="NCBI Taxonomy" id="182803"/>
    <lineage>
        <taxon>Eukaryota</taxon>
        <taxon>Metazoa</taxon>
        <taxon>Ecdysozoa</taxon>
        <taxon>Arthropoda</taxon>
        <taxon>Chelicerata</taxon>
        <taxon>Arachnida</taxon>
        <taxon>Araneae</taxon>
        <taxon>Araneomorphae</taxon>
        <taxon>Entelegynae</taxon>
        <taxon>Araneoidea</taxon>
        <taxon>Araneidae</taxon>
        <taxon>Araneus</taxon>
    </lineage>
</organism>